<feature type="domain" description="DUF4124" evidence="3">
    <location>
        <begin position="13"/>
        <end position="59"/>
    </location>
</feature>
<feature type="chain" id="PRO_5020578162" evidence="2">
    <location>
        <begin position="18"/>
        <end position="205"/>
    </location>
</feature>
<dbReference type="AlphaFoldDB" id="A0A4R7P6T2"/>
<evidence type="ECO:0000256" key="2">
    <source>
        <dbReference type="SAM" id="SignalP"/>
    </source>
</evidence>
<evidence type="ECO:0000313" key="5">
    <source>
        <dbReference type="Proteomes" id="UP000295341"/>
    </source>
</evidence>
<accession>A0A4R7P6T2</accession>
<reference evidence="4 5" key="1">
    <citation type="submission" date="2019-03" db="EMBL/GenBank/DDBJ databases">
        <title>Genomic Encyclopedia of Type Strains, Phase IV (KMG-IV): sequencing the most valuable type-strain genomes for metagenomic binning, comparative biology and taxonomic classification.</title>
        <authorList>
            <person name="Goeker M."/>
        </authorList>
    </citation>
    <scope>NUCLEOTIDE SEQUENCE [LARGE SCALE GENOMIC DNA]</scope>
    <source>
        <strain evidence="4 5">DSM 26377</strain>
    </source>
</reference>
<gene>
    <name evidence="4" type="ORF">DFR24_3135</name>
</gene>
<feature type="region of interest" description="Disordered" evidence="1">
    <location>
        <begin position="177"/>
        <end position="205"/>
    </location>
</feature>
<evidence type="ECO:0000256" key="1">
    <source>
        <dbReference type="SAM" id="MobiDB-lite"/>
    </source>
</evidence>
<dbReference type="RefSeq" id="WP_162851240.1">
    <property type="nucleotide sequence ID" value="NZ_MWIN01000018.1"/>
</dbReference>
<feature type="signal peptide" evidence="2">
    <location>
        <begin position="1"/>
        <end position="17"/>
    </location>
</feature>
<evidence type="ECO:0000259" key="3">
    <source>
        <dbReference type="Pfam" id="PF13511"/>
    </source>
</evidence>
<dbReference type="Proteomes" id="UP000295341">
    <property type="component" value="Unassembled WGS sequence"/>
</dbReference>
<protein>
    <submittedName>
        <fullName evidence="4">Uncharacterized protein DUF4124</fullName>
    </submittedName>
</protein>
<feature type="region of interest" description="Disordered" evidence="1">
    <location>
        <begin position="61"/>
        <end position="82"/>
    </location>
</feature>
<dbReference type="EMBL" id="SOBT01000009">
    <property type="protein sequence ID" value="TDU28760.1"/>
    <property type="molecule type" value="Genomic_DNA"/>
</dbReference>
<keyword evidence="2" id="KW-0732">Signal</keyword>
<organism evidence="4 5">
    <name type="scientific">Panacagrimonas perspica</name>
    <dbReference type="NCBI Taxonomy" id="381431"/>
    <lineage>
        <taxon>Bacteria</taxon>
        <taxon>Pseudomonadati</taxon>
        <taxon>Pseudomonadota</taxon>
        <taxon>Gammaproteobacteria</taxon>
        <taxon>Nevskiales</taxon>
        <taxon>Nevskiaceae</taxon>
        <taxon>Panacagrimonas</taxon>
    </lineage>
</organism>
<feature type="compositionally biased region" description="Low complexity" evidence="1">
    <location>
        <begin position="62"/>
        <end position="78"/>
    </location>
</feature>
<name>A0A4R7P6T2_9GAMM</name>
<comment type="caution">
    <text evidence="4">The sequence shown here is derived from an EMBL/GenBank/DDBJ whole genome shotgun (WGS) entry which is preliminary data.</text>
</comment>
<dbReference type="InterPro" id="IPR025392">
    <property type="entry name" value="DUF4124"/>
</dbReference>
<sequence>MALFRLLAMFGVAVAFAGPAVATDVYKTVDANGVIHYTDQAPSKTARPVVLPPIQVVGPPRGSSVSAFPPASSAGSSGTDMTGEAPLSVSIVSPAPDETFRTDDRVLPVSVRMNQPLPEGYGLLYMLDGTAQNAKATRALNYSLEGVERGEHMVTVVTVNASGKEIGRAAPVIVHMKPPTVHLTQQRKEEREANRPTPRPRNPTP</sequence>
<evidence type="ECO:0000313" key="4">
    <source>
        <dbReference type="EMBL" id="TDU28760.1"/>
    </source>
</evidence>
<dbReference type="Pfam" id="PF13511">
    <property type="entry name" value="DUF4124"/>
    <property type="match status" value="1"/>
</dbReference>
<proteinExistence type="predicted"/>
<keyword evidence="5" id="KW-1185">Reference proteome</keyword>